<proteinExistence type="predicted"/>
<gene>
    <name evidence="1" type="ORF">N305_08520</name>
</gene>
<protein>
    <submittedName>
        <fullName evidence="1">Uncharacterized protein</fullName>
    </submittedName>
</protein>
<sequence>CQLCILHSCSHSGESNLLSWFRDLGKIHVNTGFCGTMSFLSANSAYKG</sequence>
<evidence type="ECO:0000313" key="1">
    <source>
        <dbReference type="EMBL" id="KFW82434.1"/>
    </source>
</evidence>
<reference evidence="1 2" key="1">
    <citation type="submission" date="2014-06" db="EMBL/GenBank/DDBJ databases">
        <title>Genome evolution of avian class.</title>
        <authorList>
            <person name="Zhang G."/>
            <person name="Li C."/>
        </authorList>
    </citation>
    <scope>NUCLEOTIDE SEQUENCE [LARGE SCALE GENOMIC DNA]</scope>
    <source>
        <strain evidence="1">BGI_N305</strain>
    </source>
</reference>
<dbReference type="Proteomes" id="UP000053258">
    <property type="component" value="Unassembled WGS sequence"/>
</dbReference>
<dbReference type="EMBL" id="KL671410">
    <property type="protein sequence ID" value="KFW82434.1"/>
    <property type="molecule type" value="Genomic_DNA"/>
</dbReference>
<feature type="non-terminal residue" evidence="1">
    <location>
        <position position="48"/>
    </location>
</feature>
<feature type="non-terminal residue" evidence="1">
    <location>
        <position position="1"/>
    </location>
</feature>
<dbReference type="AlphaFoldDB" id="A0A093SIA5"/>
<accession>A0A093SIA5</accession>
<name>A0A093SIA5_9PASS</name>
<organism evidence="1 2">
    <name type="scientific">Manacus vitellinus</name>
    <name type="common">golden-collared manakin</name>
    <dbReference type="NCBI Taxonomy" id="328815"/>
    <lineage>
        <taxon>Eukaryota</taxon>
        <taxon>Metazoa</taxon>
        <taxon>Chordata</taxon>
        <taxon>Craniata</taxon>
        <taxon>Vertebrata</taxon>
        <taxon>Euteleostomi</taxon>
        <taxon>Archelosauria</taxon>
        <taxon>Archosauria</taxon>
        <taxon>Dinosauria</taxon>
        <taxon>Saurischia</taxon>
        <taxon>Theropoda</taxon>
        <taxon>Coelurosauria</taxon>
        <taxon>Aves</taxon>
        <taxon>Neognathae</taxon>
        <taxon>Neoaves</taxon>
        <taxon>Telluraves</taxon>
        <taxon>Australaves</taxon>
        <taxon>Passeriformes</taxon>
        <taxon>Pipridae</taxon>
        <taxon>Manacus</taxon>
    </lineage>
</organism>
<keyword evidence="2" id="KW-1185">Reference proteome</keyword>
<evidence type="ECO:0000313" key="2">
    <source>
        <dbReference type="Proteomes" id="UP000053258"/>
    </source>
</evidence>